<organism evidence="1 2">
    <name type="scientific">Moorena producens 3L</name>
    <dbReference type="NCBI Taxonomy" id="489825"/>
    <lineage>
        <taxon>Bacteria</taxon>
        <taxon>Bacillati</taxon>
        <taxon>Cyanobacteriota</taxon>
        <taxon>Cyanophyceae</taxon>
        <taxon>Coleofasciculales</taxon>
        <taxon>Coleofasciculaceae</taxon>
        <taxon>Moorena</taxon>
    </lineage>
</organism>
<evidence type="ECO:0000313" key="1">
    <source>
        <dbReference type="EMBL" id="EGJ29262.1"/>
    </source>
</evidence>
<name>F4Y1X0_9CYAN</name>
<dbReference type="Proteomes" id="UP000003959">
    <property type="component" value="Unassembled WGS sequence"/>
</dbReference>
<keyword evidence="2" id="KW-1185">Reference proteome</keyword>
<sequence length="78" mass="8710">MLTAECLHLELGIFTNPIVYKSGQAVDNFLLTEEFCCCFDIRHSKAFLAPKATSILTVCSQSLINLSSELNQRSRISK</sequence>
<dbReference type="HOGENOM" id="CLU_2618132_0_0_3"/>
<dbReference type="AlphaFoldDB" id="F4Y1X0"/>
<reference evidence="2" key="1">
    <citation type="journal article" date="2011" name="Proc. Natl. Acad. Sci. U.S.A.">
        <title>Genomic insights into the physiology and ecology of the marine filamentous cyanobacterium Lyngbya majuscula.</title>
        <authorList>
            <person name="Jones A.C."/>
            <person name="Monroe E.A."/>
            <person name="Podell S."/>
            <person name="Hess W.R."/>
            <person name="Klages S."/>
            <person name="Esquenazi E."/>
            <person name="Niessen S."/>
            <person name="Hoover H."/>
            <person name="Rothmann M."/>
            <person name="Lasken R.S."/>
            <person name="Yates J.R.III."/>
            <person name="Reinhardt R."/>
            <person name="Kube M."/>
            <person name="Burkart M.D."/>
            <person name="Allen E.E."/>
            <person name="Dorrestein P.C."/>
            <person name="Gerwick W.H."/>
            <person name="Gerwick L."/>
        </authorList>
    </citation>
    <scope>NUCLEOTIDE SEQUENCE [LARGE SCALE GENOMIC DNA]</scope>
    <source>
        <strain evidence="2">3L</strain>
    </source>
</reference>
<dbReference type="EMBL" id="GL890970">
    <property type="protein sequence ID" value="EGJ29262.1"/>
    <property type="molecule type" value="Genomic_DNA"/>
</dbReference>
<accession>F4Y1X0</accession>
<evidence type="ECO:0000313" key="2">
    <source>
        <dbReference type="Proteomes" id="UP000003959"/>
    </source>
</evidence>
<gene>
    <name evidence="1" type="ORF">LYNGBM3L_64950</name>
</gene>
<protein>
    <submittedName>
        <fullName evidence="1">Uncharacterized protein</fullName>
    </submittedName>
</protein>
<proteinExistence type="predicted"/>